<organism evidence="1 2">
    <name type="scientific">Oryzias melastigma</name>
    <name type="common">Marine medaka</name>
    <dbReference type="NCBI Taxonomy" id="30732"/>
    <lineage>
        <taxon>Eukaryota</taxon>
        <taxon>Metazoa</taxon>
        <taxon>Chordata</taxon>
        <taxon>Craniata</taxon>
        <taxon>Vertebrata</taxon>
        <taxon>Euteleostomi</taxon>
        <taxon>Actinopterygii</taxon>
        <taxon>Neopterygii</taxon>
        <taxon>Teleostei</taxon>
        <taxon>Neoteleostei</taxon>
        <taxon>Acanthomorphata</taxon>
        <taxon>Ovalentaria</taxon>
        <taxon>Atherinomorphae</taxon>
        <taxon>Beloniformes</taxon>
        <taxon>Adrianichthyidae</taxon>
        <taxon>Oryziinae</taxon>
        <taxon>Oryzias</taxon>
    </lineage>
</organism>
<protein>
    <submittedName>
        <fullName evidence="1">Uncharacterized protein</fullName>
    </submittedName>
</protein>
<dbReference type="Proteomes" id="UP000646548">
    <property type="component" value="Unassembled WGS sequence"/>
</dbReference>
<proteinExistence type="predicted"/>
<evidence type="ECO:0000313" key="2">
    <source>
        <dbReference type="Proteomes" id="UP000646548"/>
    </source>
</evidence>
<sequence length="122" mass="13727">MAEGCGRLSEKVIKESDCQTPPKTPHQRIQLRKERLPLAPPLSKGFSFFKVLQLLRVPSRRFHSSIVSISCEHKFGSDICTRFIPKSSFNLLNTSAAAAVTVDVRQIELRVFDSSVHIYVSL</sequence>
<name>A0A834KYR5_ORYME</name>
<gene>
    <name evidence="1" type="ORF">FQA47_019010</name>
</gene>
<reference evidence="1" key="1">
    <citation type="journal article" name="BMC Genomics">
        <title>Long-read sequencing and de novo genome assembly of marine medaka (Oryzias melastigma).</title>
        <authorList>
            <person name="Liang P."/>
            <person name="Saqib H.S.A."/>
            <person name="Ni X."/>
            <person name="Shen Y."/>
        </authorList>
    </citation>
    <scope>NUCLEOTIDE SEQUENCE</scope>
    <source>
        <strain evidence="1">Bigg-433</strain>
    </source>
</reference>
<evidence type="ECO:0000313" key="1">
    <source>
        <dbReference type="EMBL" id="KAF6735639.1"/>
    </source>
</evidence>
<comment type="caution">
    <text evidence="1">The sequence shown here is derived from an EMBL/GenBank/DDBJ whole genome shotgun (WGS) entry which is preliminary data.</text>
</comment>
<accession>A0A834KYR5</accession>
<dbReference type="AlphaFoldDB" id="A0A834KYR5"/>
<dbReference type="EMBL" id="WKFB01000102">
    <property type="protein sequence ID" value="KAF6735639.1"/>
    <property type="molecule type" value="Genomic_DNA"/>
</dbReference>